<dbReference type="OrthoDB" id="9898724at2759"/>
<dbReference type="InterPro" id="IPR029063">
    <property type="entry name" value="SAM-dependent_MTases_sf"/>
</dbReference>
<accession>A0A2G9QHM9</accession>
<sequence>MELSRWLHDRTGAYDWSHTSSAAAELEGTRGQLQDKEMRLRSSIMQILKCDFEQVNITSPVLLPLADCVISVSILDVISKNEDEYMKNLEKIIKLLKPGGQLLLFSLLDATYWVAGAERFHCFKCNEEFVKNAFVKLGLVIDYCAVQRRRNISDIIDYKAFLFIVGCKGE</sequence>
<dbReference type="PANTHER" id="PTHR10867:SF32">
    <property type="entry name" value="NICOTINAMIDE N-METHYLTRANSFERASE"/>
    <property type="match status" value="1"/>
</dbReference>
<protein>
    <recommendedName>
        <fullName evidence="7">Methyltransferase type 11 domain-containing protein</fullName>
    </recommendedName>
</protein>
<evidence type="ECO:0000256" key="2">
    <source>
        <dbReference type="ARBA" id="ARBA00022603"/>
    </source>
</evidence>
<keyword evidence="3" id="KW-0808">Transferase</keyword>
<feature type="non-terminal residue" evidence="5">
    <location>
        <position position="170"/>
    </location>
</feature>
<evidence type="ECO:0000256" key="4">
    <source>
        <dbReference type="ARBA" id="ARBA00022691"/>
    </source>
</evidence>
<dbReference type="PROSITE" id="PS51681">
    <property type="entry name" value="SAM_MT_NNMT_PNMT_TEMT"/>
    <property type="match status" value="1"/>
</dbReference>
<name>A0A2G9QHM9_AQUCT</name>
<organism evidence="5 6">
    <name type="scientific">Aquarana catesbeiana</name>
    <name type="common">American bullfrog</name>
    <name type="synonym">Rana catesbeiana</name>
    <dbReference type="NCBI Taxonomy" id="8400"/>
    <lineage>
        <taxon>Eukaryota</taxon>
        <taxon>Metazoa</taxon>
        <taxon>Chordata</taxon>
        <taxon>Craniata</taxon>
        <taxon>Vertebrata</taxon>
        <taxon>Euteleostomi</taxon>
        <taxon>Amphibia</taxon>
        <taxon>Batrachia</taxon>
        <taxon>Anura</taxon>
        <taxon>Neobatrachia</taxon>
        <taxon>Ranoidea</taxon>
        <taxon>Ranidae</taxon>
        <taxon>Aquarana</taxon>
    </lineage>
</organism>
<dbReference type="GO" id="GO:0008170">
    <property type="term" value="F:N-methyltransferase activity"/>
    <property type="evidence" value="ECO:0007669"/>
    <property type="project" value="TreeGrafter"/>
</dbReference>
<dbReference type="EMBL" id="KV988847">
    <property type="protein sequence ID" value="PIO15132.1"/>
    <property type="molecule type" value="Genomic_DNA"/>
</dbReference>
<evidence type="ECO:0000313" key="6">
    <source>
        <dbReference type="Proteomes" id="UP000228934"/>
    </source>
</evidence>
<dbReference type="GO" id="GO:0032259">
    <property type="term" value="P:methylation"/>
    <property type="evidence" value="ECO:0007669"/>
    <property type="project" value="UniProtKB-KW"/>
</dbReference>
<keyword evidence="4" id="KW-0949">S-adenosyl-L-methionine</keyword>
<dbReference type="GO" id="GO:0005829">
    <property type="term" value="C:cytosol"/>
    <property type="evidence" value="ECO:0007669"/>
    <property type="project" value="TreeGrafter"/>
</dbReference>
<dbReference type="AlphaFoldDB" id="A0A2G9QHM9"/>
<keyword evidence="6" id="KW-1185">Reference proteome</keyword>
<dbReference type="Gene3D" id="3.40.50.150">
    <property type="entry name" value="Vaccinia Virus protein VP39"/>
    <property type="match status" value="1"/>
</dbReference>
<comment type="similarity">
    <text evidence="1">Belongs to the class I-like SAM-binding methyltransferase superfamily. NNMT/PNMT/TEMT family.</text>
</comment>
<proteinExistence type="inferred from homology"/>
<dbReference type="PANTHER" id="PTHR10867">
    <property type="entry name" value="NNMT/PNMT/TEMT FAMILY MEMBER"/>
    <property type="match status" value="1"/>
</dbReference>
<evidence type="ECO:0000256" key="1">
    <source>
        <dbReference type="ARBA" id="ARBA00007996"/>
    </source>
</evidence>
<dbReference type="Proteomes" id="UP000228934">
    <property type="component" value="Unassembled WGS sequence"/>
</dbReference>
<reference evidence="6" key="1">
    <citation type="journal article" date="2017" name="Nat. Commun.">
        <title>The North American bullfrog draft genome provides insight into hormonal regulation of long noncoding RNA.</title>
        <authorList>
            <person name="Hammond S.A."/>
            <person name="Warren R.L."/>
            <person name="Vandervalk B.P."/>
            <person name="Kucuk E."/>
            <person name="Khan H."/>
            <person name="Gibb E.A."/>
            <person name="Pandoh P."/>
            <person name="Kirk H."/>
            <person name="Zhao Y."/>
            <person name="Jones M."/>
            <person name="Mungall A.J."/>
            <person name="Coope R."/>
            <person name="Pleasance S."/>
            <person name="Moore R.A."/>
            <person name="Holt R.A."/>
            <person name="Round J.M."/>
            <person name="Ohora S."/>
            <person name="Walle B.V."/>
            <person name="Veldhoen N."/>
            <person name="Helbing C.C."/>
            <person name="Birol I."/>
        </authorList>
    </citation>
    <scope>NUCLEOTIDE SEQUENCE [LARGE SCALE GENOMIC DNA]</scope>
</reference>
<evidence type="ECO:0000313" key="5">
    <source>
        <dbReference type="EMBL" id="PIO15132.1"/>
    </source>
</evidence>
<keyword evidence="2" id="KW-0489">Methyltransferase</keyword>
<dbReference type="SUPFAM" id="SSF53335">
    <property type="entry name" value="S-adenosyl-L-methionine-dependent methyltransferases"/>
    <property type="match status" value="1"/>
</dbReference>
<evidence type="ECO:0000256" key="3">
    <source>
        <dbReference type="ARBA" id="ARBA00022679"/>
    </source>
</evidence>
<gene>
    <name evidence="5" type="ORF">AB205_0132500</name>
</gene>
<dbReference type="InterPro" id="IPR000940">
    <property type="entry name" value="NNMT_TEMT_trans"/>
</dbReference>
<dbReference type="Pfam" id="PF01234">
    <property type="entry name" value="NNMT_PNMT_TEMT"/>
    <property type="match status" value="1"/>
</dbReference>
<evidence type="ECO:0008006" key="7">
    <source>
        <dbReference type="Google" id="ProtNLM"/>
    </source>
</evidence>